<keyword evidence="12" id="KW-0032">Aminotransferase</keyword>
<evidence type="ECO:0000256" key="2">
    <source>
        <dbReference type="ARBA" id="ARBA00004662"/>
    </source>
</evidence>
<dbReference type="OrthoDB" id="9764079at2"/>
<evidence type="ECO:0000256" key="4">
    <source>
        <dbReference type="ARBA" id="ARBA00011881"/>
    </source>
</evidence>
<dbReference type="EMBL" id="QZEI01000075">
    <property type="protein sequence ID" value="RLV58391.1"/>
    <property type="molecule type" value="Genomic_DNA"/>
</dbReference>
<evidence type="ECO:0000256" key="8">
    <source>
        <dbReference type="ARBA" id="ARBA00047962"/>
    </source>
</evidence>
<dbReference type="EC" id="4.1.99.1" evidence="9"/>
<comment type="pathway">
    <text evidence="2 9">Amino-acid degradation; L-tryptophan degradation via pyruvate pathway; indole and pyruvate from L-tryptophan: step 1/1.</text>
</comment>
<protein>
    <recommendedName>
        <fullName evidence="9">Tryptophanase</fullName>
        <ecNumber evidence="9">4.1.99.1</ecNumber>
    </recommendedName>
    <alternativeName>
        <fullName evidence="9">L-tryptophan indole-lyase</fullName>
        <shortName evidence="9">TNase</shortName>
    </alternativeName>
</protein>
<comment type="subunit">
    <text evidence="4 9">Homotetramer.</text>
</comment>
<dbReference type="PIRSF" id="PIRSF001386">
    <property type="entry name" value="Trpase"/>
    <property type="match status" value="1"/>
</dbReference>
<sequence length="462" mass="51677">MKRIPEPFRIKMVEPIRVTDFHERKQALIEAGYNPFLLRSDDVYIDLLTDSGTGAMSDRQWAGLMVGDESYAGSRNFFHLEKSAQDLFGYHYVMPVHQGRGAEQVLFPCLVDKCGSEKPVFISNYHFDTTAAHVEISGAKAINTLTKNALDTETFHPWKGDFDLEALKHQIEVHGSENVAGIIITVTCNSSGGQPVSMANIKEVSDIAKQHNIPVVIDSARYAENAYFIQQREDGYKDKSIKAIVAEMFSFGDMMTLSAKKDPMVNIGGLLCIKNDTELFQACQGRCVPMEGFVTYGGLAGRDMEALAIGIEDSCNQDMLNYRIGQVAYLGERLREAGVPIQYPTGGHAVFVDAARMLPHIPPEQFPAHALACELYLESGVRGVEIGSLLLGRDPETGEQKPSPFELLRLTIPRRTYTNDHMDYIADAIIEVYKRRDKIKGLEFEYEPSILRHFTARLKQVK</sequence>
<comment type="caution">
    <text evidence="12">The sequence shown here is derived from an EMBL/GenBank/DDBJ whole genome shotgun (WGS) entry which is preliminary data.</text>
</comment>
<accession>A0A3L8PSL1</accession>
<evidence type="ECO:0000256" key="1">
    <source>
        <dbReference type="ARBA" id="ARBA00001933"/>
    </source>
</evidence>
<proteinExistence type="inferred from homology"/>
<dbReference type="SUPFAM" id="SSF53383">
    <property type="entry name" value="PLP-dependent transferases"/>
    <property type="match status" value="1"/>
</dbReference>
<keyword evidence="6 9" id="KW-0823">Tryptophan catabolism</keyword>
<organism evidence="12 13">
    <name type="scientific">Parashewanella curva</name>
    <dbReference type="NCBI Taxonomy" id="2338552"/>
    <lineage>
        <taxon>Bacteria</taxon>
        <taxon>Pseudomonadati</taxon>
        <taxon>Pseudomonadota</taxon>
        <taxon>Gammaproteobacteria</taxon>
        <taxon>Alteromonadales</taxon>
        <taxon>Shewanellaceae</taxon>
        <taxon>Parashewanella</taxon>
    </lineage>
</organism>
<gene>
    <name evidence="9" type="primary">tnaA</name>
    <name evidence="12" type="ORF">D5018_17545</name>
</gene>
<dbReference type="UniPathway" id="UPA00332">
    <property type="reaction ID" value="UER00452"/>
</dbReference>
<dbReference type="AlphaFoldDB" id="A0A3L8PSL1"/>
<comment type="similarity">
    <text evidence="3 9">Belongs to the beta-eliminating lyase family.</text>
</comment>
<feature type="modified residue" description="N6-(pyridoxal phosphate)lysine" evidence="9 10">
    <location>
        <position position="261"/>
    </location>
</feature>
<dbReference type="NCBIfam" id="NF009709">
    <property type="entry name" value="PRK13238.1"/>
    <property type="match status" value="1"/>
</dbReference>
<evidence type="ECO:0000256" key="7">
    <source>
        <dbReference type="ARBA" id="ARBA00023239"/>
    </source>
</evidence>
<dbReference type="InterPro" id="IPR015424">
    <property type="entry name" value="PyrdxlP-dep_Trfase"/>
</dbReference>
<evidence type="ECO:0000256" key="3">
    <source>
        <dbReference type="ARBA" id="ARBA00009721"/>
    </source>
</evidence>
<dbReference type="InterPro" id="IPR011166">
    <property type="entry name" value="Beta-eliminating_lyase"/>
</dbReference>
<dbReference type="InterPro" id="IPR015421">
    <property type="entry name" value="PyrdxlP-dep_Trfase_major"/>
</dbReference>
<keyword evidence="13" id="KW-1185">Reference proteome</keyword>
<comment type="cofactor">
    <cofactor evidence="1 9 10">
        <name>pyridoxal 5'-phosphate</name>
        <dbReference type="ChEBI" id="CHEBI:597326"/>
    </cofactor>
</comment>
<dbReference type="RefSeq" id="WP_121840290.1">
    <property type="nucleotide sequence ID" value="NZ_ML014824.1"/>
</dbReference>
<evidence type="ECO:0000256" key="5">
    <source>
        <dbReference type="ARBA" id="ARBA00022898"/>
    </source>
</evidence>
<dbReference type="HAMAP" id="MF_00544">
    <property type="entry name" value="Tryptophanase"/>
    <property type="match status" value="1"/>
</dbReference>
<dbReference type="InterPro" id="IPR001597">
    <property type="entry name" value="ArAA_b-elim_lyase/Thr_aldolase"/>
</dbReference>
<dbReference type="Pfam" id="PF01212">
    <property type="entry name" value="Beta_elim_lyase"/>
    <property type="match status" value="1"/>
</dbReference>
<dbReference type="GO" id="GO:0009034">
    <property type="term" value="F:tryptophanase activity"/>
    <property type="evidence" value="ECO:0007669"/>
    <property type="project" value="UniProtKB-UniRule"/>
</dbReference>
<keyword evidence="5 9" id="KW-0663">Pyridoxal phosphate</keyword>
<keyword evidence="7 9" id="KW-0456">Lyase</keyword>
<dbReference type="GO" id="GO:0008483">
    <property type="term" value="F:transaminase activity"/>
    <property type="evidence" value="ECO:0007669"/>
    <property type="project" value="UniProtKB-KW"/>
</dbReference>
<evidence type="ECO:0000256" key="6">
    <source>
        <dbReference type="ARBA" id="ARBA00023079"/>
    </source>
</evidence>
<dbReference type="PANTHER" id="PTHR32325">
    <property type="entry name" value="BETA-ELIMINATING LYASE-LIKE PROTEIN-RELATED"/>
    <property type="match status" value="1"/>
</dbReference>
<evidence type="ECO:0000259" key="11">
    <source>
        <dbReference type="Pfam" id="PF01212"/>
    </source>
</evidence>
<dbReference type="InterPro" id="IPR013440">
    <property type="entry name" value="TNase"/>
</dbReference>
<evidence type="ECO:0000256" key="9">
    <source>
        <dbReference type="HAMAP-Rule" id="MF_00544"/>
    </source>
</evidence>
<evidence type="ECO:0000256" key="10">
    <source>
        <dbReference type="PIRSR" id="PIRSR611166-50"/>
    </source>
</evidence>
<dbReference type="InterPro" id="IPR015422">
    <property type="entry name" value="PyrdxlP-dep_Trfase_small"/>
</dbReference>
<dbReference type="Gene3D" id="3.90.1150.10">
    <property type="entry name" value="Aspartate Aminotransferase, domain 1"/>
    <property type="match status" value="1"/>
</dbReference>
<dbReference type="Proteomes" id="UP000281474">
    <property type="component" value="Unassembled WGS sequence"/>
</dbReference>
<name>A0A3L8PSL1_9GAMM</name>
<feature type="domain" description="Aromatic amino acid beta-eliminating lyase/threonine aldolase" evidence="11">
    <location>
        <begin position="46"/>
        <end position="427"/>
    </location>
</feature>
<dbReference type="PANTHER" id="PTHR32325:SF4">
    <property type="entry name" value="TRYPTOPHANASE"/>
    <property type="match status" value="1"/>
</dbReference>
<reference evidence="12 13" key="1">
    <citation type="submission" date="2018-09" db="EMBL/GenBank/DDBJ databases">
        <title>Phylogeny of the Shewanellaceae, and recommendation for two new genera, Pseudoshewanella and Parashewanella.</title>
        <authorList>
            <person name="Wang G."/>
        </authorList>
    </citation>
    <scope>NUCLEOTIDE SEQUENCE [LARGE SCALE GENOMIC DNA]</scope>
    <source>
        <strain evidence="12 13">C51</strain>
    </source>
</reference>
<evidence type="ECO:0000313" key="13">
    <source>
        <dbReference type="Proteomes" id="UP000281474"/>
    </source>
</evidence>
<evidence type="ECO:0000313" key="12">
    <source>
        <dbReference type="EMBL" id="RLV58391.1"/>
    </source>
</evidence>
<dbReference type="Gene3D" id="3.40.640.10">
    <property type="entry name" value="Type I PLP-dependent aspartate aminotransferase-like (Major domain)"/>
    <property type="match status" value="1"/>
</dbReference>
<keyword evidence="12" id="KW-0808">Transferase</keyword>
<dbReference type="CDD" id="cd00617">
    <property type="entry name" value="Tnase_like"/>
    <property type="match status" value="1"/>
</dbReference>
<comment type="catalytic activity">
    <reaction evidence="8 9">
        <text>L-tryptophan + H2O = indole + pyruvate + NH4(+)</text>
        <dbReference type="Rhea" id="RHEA:19553"/>
        <dbReference type="ChEBI" id="CHEBI:15361"/>
        <dbReference type="ChEBI" id="CHEBI:15377"/>
        <dbReference type="ChEBI" id="CHEBI:16881"/>
        <dbReference type="ChEBI" id="CHEBI:28938"/>
        <dbReference type="ChEBI" id="CHEBI:57912"/>
        <dbReference type="EC" id="4.1.99.1"/>
    </reaction>
</comment>